<dbReference type="SMART" id="SM01012">
    <property type="entry name" value="ANTAR"/>
    <property type="match status" value="1"/>
</dbReference>
<comment type="caution">
    <text evidence="3">The sequence shown here is derived from an EMBL/GenBank/DDBJ whole genome shotgun (WGS) entry which is preliminary data.</text>
</comment>
<name>A0A7Y9DY68_9PSEU</name>
<protein>
    <recommendedName>
        <fullName evidence="2">ANTAR domain-containing protein</fullName>
    </recommendedName>
</protein>
<dbReference type="GO" id="GO:0003723">
    <property type="term" value="F:RNA binding"/>
    <property type="evidence" value="ECO:0007669"/>
    <property type="project" value="InterPro"/>
</dbReference>
<sequence length="144" mass="15212">MESAQHRIAQLEERVDGLSRALQTRDTIGQAKGILISHFAIDPDEAFALLARLSQHTNTKLADLAADLVALACDRDRHDRPGPDGASDAAVAVFGGLLGNTAPPRHPRSPARTAPRPAPPTARAPSRADTTGRPPHPGSDVRGE</sequence>
<evidence type="ECO:0000256" key="1">
    <source>
        <dbReference type="SAM" id="MobiDB-lite"/>
    </source>
</evidence>
<dbReference type="InterPro" id="IPR036388">
    <property type="entry name" value="WH-like_DNA-bd_sf"/>
</dbReference>
<dbReference type="Gene3D" id="1.10.10.10">
    <property type="entry name" value="Winged helix-like DNA-binding domain superfamily/Winged helix DNA-binding domain"/>
    <property type="match status" value="1"/>
</dbReference>
<keyword evidence="4" id="KW-1185">Reference proteome</keyword>
<dbReference type="Proteomes" id="UP000535890">
    <property type="component" value="Unassembled WGS sequence"/>
</dbReference>
<feature type="region of interest" description="Disordered" evidence="1">
    <location>
        <begin position="75"/>
        <end position="144"/>
    </location>
</feature>
<dbReference type="Pfam" id="PF03861">
    <property type="entry name" value="ANTAR"/>
    <property type="match status" value="1"/>
</dbReference>
<feature type="domain" description="ANTAR" evidence="2">
    <location>
        <begin position="8"/>
        <end position="69"/>
    </location>
</feature>
<evidence type="ECO:0000313" key="4">
    <source>
        <dbReference type="Proteomes" id="UP000535890"/>
    </source>
</evidence>
<dbReference type="RefSeq" id="WP_343054239.1">
    <property type="nucleotide sequence ID" value="NZ_BAABHP010000025.1"/>
</dbReference>
<organism evidence="3 4">
    <name type="scientific">Actinomycetospora corticicola</name>
    <dbReference type="NCBI Taxonomy" id="663602"/>
    <lineage>
        <taxon>Bacteria</taxon>
        <taxon>Bacillati</taxon>
        <taxon>Actinomycetota</taxon>
        <taxon>Actinomycetes</taxon>
        <taxon>Pseudonocardiales</taxon>
        <taxon>Pseudonocardiaceae</taxon>
        <taxon>Actinomycetospora</taxon>
    </lineage>
</organism>
<proteinExistence type="predicted"/>
<evidence type="ECO:0000313" key="3">
    <source>
        <dbReference type="EMBL" id="NYD37516.1"/>
    </source>
</evidence>
<dbReference type="PROSITE" id="PS50921">
    <property type="entry name" value="ANTAR"/>
    <property type="match status" value="1"/>
</dbReference>
<dbReference type="InterPro" id="IPR011006">
    <property type="entry name" value="CheY-like_superfamily"/>
</dbReference>
<reference evidence="3 4" key="1">
    <citation type="submission" date="2020-07" db="EMBL/GenBank/DDBJ databases">
        <title>Sequencing the genomes of 1000 actinobacteria strains.</title>
        <authorList>
            <person name="Klenk H.-P."/>
        </authorList>
    </citation>
    <scope>NUCLEOTIDE SEQUENCE [LARGE SCALE GENOMIC DNA]</scope>
    <source>
        <strain evidence="3 4">DSM 45772</strain>
    </source>
</reference>
<accession>A0A7Y9DY68</accession>
<dbReference type="SUPFAM" id="SSF52172">
    <property type="entry name" value="CheY-like"/>
    <property type="match status" value="1"/>
</dbReference>
<dbReference type="EMBL" id="JACCBN010000001">
    <property type="protein sequence ID" value="NYD37516.1"/>
    <property type="molecule type" value="Genomic_DNA"/>
</dbReference>
<dbReference type="AlphaFoldDB" id="A0A7Y9DY68"/>
<gene>
    <name evidence="3" type="ORF">BJ983_003618</name>
</gene>
<dbReference type="InterPro" id="IPR005561">
    <property type="entry name" value="ANTAR"/>
</dbReference>
<evidence type="ECO:0000259" key="2">
    <source>
        <dbReference type="PROSITE" id="PS50921"/>
    </source>
</evidence>